<dbReference type="NCBIfam" id="TIGR02395">
    <property type="entry name" value="rpoN_sigma"/>
    <property type="match status" value="1"/>
</dbReference>
<feature type="region of interest" description="Disordered" evidence="10">
    <location>
        <begin position="49"/>
        <end position="74"/>
    </location>
</feature>
<dbReference type="PIRSF" id="PIRSF000774">
    <property type="entry name" value="RpoN"/>
    <property type="match status" value="1"/>
</dbReference>
<dbReference type="PROSITE" id="PS00717">
    <property type="entry name" value="SIGMA54_1"/>
    <property type="match status" value="1"/>
</dbReference>
<dbReference type="KEGG" id="smag:AN936_20925"/>
<evidence type="ECO:0000256" key="10">
    <source>
        <dbReference type="SAM" id="MobiDB-lite"/>
    </source>
</evidence>
<reference evidence="13 14" key="1">
    <citation type="journal article" date="2015" name="Genome Announc.">
        <title>Complete Genome Sequence of Polypropylene Glycol- and Polyethylene Glycol-Degrading Sphingopyxis macrogoltabida Strain EY-1.</title>
        <authorList>
            <person name="Ohtsubo Y."/>
            <person name="Nagata Y."/>
            <person name="Numata M."/>
            <person name="Tsuchikane K."/>
            <person name="Hosoyama A."/>
            <person name="Yamazoe A."/>
            <person name="Tsuda M."/>
            <person name="Fujita N."/>
            <person name="Kawai F."/>
        </authorList>
    </citation>
    <scope>NUCLEOTIDE SEQUENCE [LARGE SCALE GENOMIC DNA]</scope>
    <source>
        <strain evidence="13 14">EY-1</strain>
    </source>
</reference>
<proteinExistence type="inferred from homology"/>
<keyword evidence="3 9" id="KW-0808">Transferase</keyword>
<dbReference type="Pfam" id="PF04552">
    <property type="entry name" value="Sigma54_DBD"/>
    <property type="match status" value="1"/>
</dbReference>
<feature type="domain" description="RNA polymerase sigma factor 54 core-binding" evidence="12">
    <location>
        <begin position="125"/>
        <end position="310"/>
    </location>
</feature>
<evidence type="ECO:0000256" key="7">
    <source>
        <dbReference type="ARBA" id="ARBA00023125"/>
    </source>
</evidence>
<dbReference type="GO" id="GO:0001216">
    <property type="term" value="F:DNA-binding transcription activator activity"/>
    <property type="evidence" value="ECO:0007669"/>
    <property type="project" value="InterPro"/>
</dbReference>
<evidence type="ECO:0000256" key="3">
    <source>
        <dbReference type="ARBA" id="ARBA00022679"/>
    </source>
</evidence>
<dbReference type="PATRIC" id="fig|33050.5.peg.4337"/>
<keyword evidence="4 9" id="KW-0548">Nucleotidyltransferase</keyword>
<evidence type="ECO:0000256" key="6">
    <source>
        <dbReference type="ARBA" id="ARBA00023082"/>
    </source>
</evidence>
<dbReference type="EMBL" id="CP012700">
    <property type="protein sequence ID" value="ALH82734.1"/>
    <property type="molecule type" value="Genomic_DNA"/>
</dbReference>
<evidence type="ECO:0000256" key="1">
    <source>
        <dbReference type="ARBA" id="ARBA00008798"/>
    </source>
</evidence>
<keyword evidence="5 9" id="KW-0805">Transcription regulation</keyword>
<dbReference type="NCBIfam" id="NF009118">
    <property type="entry name" value="PRK12469.1"/>
    <property type="match status" value="1"/>
</dbReference>
<evidence type="ECO:0000256" key="5">
    <source>
        <dbReference type="ARBA" id="ARBA00023015"/>
    </source>
</evidence>
<keyword evidence="7 9" id="KW-0238">DNA-binding</keyword>
<dbReference type="Gene3D" id="1.10.10.1330">
    <property type="entry name" value="RNA polymerase sigma-54 factor, core-binding domain"/>
    <property type="match status" value="1"/>
</dbReference>
<comment type="similarity">
    <text evidence="1 9">Belongs to the sigma-54 factor family.</text>
</comment>
<dbReference type="GO" id="GO:0016779">
    <property type="term" value="F:nucleotidyltransferase activity"/>
    <property type="evidence" value="ECO:0007669"/>
    <property type="project" value="UniProtKB-KW"/>
</dbReference>
<evidence type="ECO:0000313" key="13">
    <source>
        <dbReference type="EMBL" id="ALH82734.1"/>
    </source>
</evidence>
<evidence type="ECO:0000256" key="9">
    <source>
        <dbReference type="PIRNR" id="PIRNR000774"/>
    </source>
</evidence>
<keyword evidence="6 9" id="KW-0731">Sigma factor</keyword>
<dbReference type="InterPro" id="IPR038709">
    <property type="entry name" value="RpoN_core-bd_sf"/>
</dbReference>
<dbReference type="InterPro" id="IPR007046">
    <property type="entry name" value="RNA_pol_sigma_54_core-bd"/>
</dbReference>
<evidence type="ECO:0000256" key="8">
    <source>
        <dbReference type="ARBA" id="ARBA00023163"/>
    </source>
</evidence>
<dbReference type="PANTHER" id="PTHR32248:SF4">
    <property type="entry name" value="RNA POLYMERASE SIGMA-54 FACTOR"/>
    <property type="match status" value="1"/>
</dbReference>
<dbReference type="NCBIfam" id="NF004596">
    <property type="entry name" value="PRK05932.1-3"/>
    <property type="match status" value="1"/>
</dbReference>
<keyword evidence="8 9" id="KW-0804">Transcription</keyword>
<dbReference type="GO" id="GO:0016987">
    <property type="term" value="F:sigma factor activity"/>
    <property type="evidence" value="ECO:0007669"/>
    <property type="project" value="UniProtKB-KW"/>
</dbReference>
<keyword evidence="2 9" id="KW-0240">DNA-directed RNA polymerase</keyword>
<protein>
    <recommendedName>
        <fullName evidence="9">RNA polymerase sigma-54 factor</fullName>
    </recommendedName>
</protein>
<dbReference type="AlphaFoldDB" id="A0A0N9UGY2"/>
<comment type="function">
    <text evidence="9">Sigma factors are initiation factors that promote the attachment of RNA polymerase to specific initiation sites and are then released.</text>
</comment>
<dbReference type="PROSITE" id="PS50044">
    <property type="entry name" value="SIGMA54_3"/>
    <property type="match status" value="1"/>
</dbReference>
<dbReference type="Gene3D" id="1.10.10.60">
    <property type="entry name" value="Homeodomain-like"/>
    <property type="match status" value="1"/>
</dbReference>
<evidence type="ECO:0000256" key="4">
    <source>
        <dbReference type="ARBA" id="ARBA00022695"/>
    </source>
</evidence>
<name>A0A0N9UGY2_SPHMC</name>
<dbReference type="GO" id="GO:0003677">
    <property type="term" value="F:DNA binding"/>
    <property type="evidence" value="ECO:0007669"/>
    <property type="project" value="UniProtKB-KW"/>
</dbReference>
<sequence>MALGPRLDLRQSQSLVMTPQLQQAIKLLALSNLELEAYLAEALEGNPLLDTASADSDGAAGDPESGPGEDAPPTEAAALDADQALASDSGTSDDLDVDFAEERFHHDSASDSVGLSGADSEAIDFDSFAGEDATLHGHLLAQVGERFGGIEAMIAEQIVALIDEAGYLRADLGELAQRLGVPLALVEAVLAGVQGFDPSGVGGRDLAECIAIQAREADRYDPAMATMIAHLDLVAKGAFPQLKRICGVDDEDLADMIRELRSYDPKPGLRFGGDAAQAVVPDLYIRQTAKGWAVEVNSGTLPRLLVNRRYYSELADGAAAKSKAWLSEQLAGANWLVRALDQRQRTIVKVASEIVKQQEGFFLHGVAHMRPLTLRQVAEEIGMHESTVSRVTSNKYLSCARGLFELKYFFSSGISDTQGDGAVSAEAVKSRIKAMIEAEDARAILSDETIAQKLSAEGHDIARRTVVKYREAMGYGSSVQRRRQKALAG</sequence>
<dbReference type="Pfam" id="PF04963">
    <property type="entry name" value="Sigma54_CBD"/>
    <property type="match status" value="1"/>
</dbReference>
<dbReference type="InterPro" id="IPR000394">
    <property type="entry name" value="RNA_pol_sigma_54"/>
</dbReference>
<accession>A0A0N9UGY2</accession>
<dbReference type="RefSeq" id="WP_054589731.1">
    <property type="nucleotide sequence ID" value="NZ_CP012700.1"/>
</dbReference>
<dbReference type="InterPro" id="IPR007634">
    <property type="entry name" value="RNA_pol_sigma_54_DNA-bd"/>
</dbReference>
<dbReference type="Pfam" id="PF00309">
    <property type="entry name" value="Sigma54_AID"/>
    <property type="match status" value="1"/>
</dbReference>
<dbReference type="GO" id="GO:0000428">
    <property type="term" value="C:DNA-directed RNA polymerase complex"/>
    <property type="evidence" value="ECO:0007669"/>
    <property type="project" value="UniProtKB-KW"/>
</dbReference>
<organism evidence="13 14">
    <name type="scientific">Sphingopyxis macrogoltabida</name>
    <name type="common">Sphingomonas macrogoltabidus</name>
    <dbReference type="NCBI Taxonomy" id="33050"/>
    <lineage>
        <taxon>Bacteria</taxon>
        <taxon>Pseudomonadati</taxon>
        <taxon>Pseudomonadota</taxon>
        <taxon>Alphaproteobacteria</taxon>
        <taxon>Sphingomonadales</taxon>
        <taxon>Sphingomonadaceae</taxon>
        <taxon>Sphingopyxis</taxon>
    </lineage>
</organism>
<gene>
    <name evidence="13" type="ORF">AN936_20925</name>
</gene>
<dbReference type="OrthoDB" id="9814402at2"/>
<feature type="compositionally biased region" description="Low complexity" evidence="10">
    <location>
        <begin position="49"/>
        <end position="62"/>
    </location>
</feature>
<evidence type="ECO:0000256" key="2">
    <source>
        <dbReference type="ARBA" id="ARBA00022478"/>
    </source>
</evidence>
<dbReference type="GO" id="GO:0006352">
    <property type="term" value="P:DNA-templated transcription initiation"/>
    <property type="evidence" value="ECO:0007669"/>
    <property type="project" value="InterPro"/>
</dbReference>
<evidence type="ECO:0000259" key="11">
    <source>
        <dbReference type="Pfam" id="PF04552"/>
    </source>
</evidence>
<feature type="domain" description="RNA polymerase sigma factor 54 DNA-binding" evidence="11">
    <location>
        <begin position="324"/>
        <end position="483"/>
    </location>
</feature>
<dbReference type="Proteomes" id="UP000058074">
    <property type="component" value="Chromosome"/>
</dbReference>
<evidence type="ECO:0000259" key="12">
    <source>
        <dbReference type="Pfam" id="PF04963"/>
    </source>
</evidence>
<dbReference type="PRINTS" id="PR00045">
    <property type="entry name" value="SIGMA54FCT"/>
</dbReference>
<dbReference type="PANTHER" id="PTHR32248">
    <property type="entry name" value="RNA POLYMERASE SIGMA-54 FACTOR"/>
    <property type="match status" value="1"/>
</dbReference>
<evidence type="ECO:0000313" key="14">
    <source>
        <dbReference type="Proteomes" id="UP000058074"/>
    </source>
</evidence>